<dbReference type="EMBL" id="JAGIYQ010000005">
    <property type="protein sequence ID" value="MBP0725376.1"/>
    <property type="molecule type" value="Genomic_DNA"/>
</dbReference>
<reference evidence="1" key="1">
    <citation type="submission" date="2021-04" db="EMBL/GenBank/DDBJ databases">
        <title>Genome seq and assembly of Bacillus sp.</title>
        <authorList>
            <person name="Chhetri G."/>
        </authorList>
    </citation>
    <scope>NUCLEOTIDE SEQUENCE</scope>
    <source>
        <strain evidence="1">RG28</strain>
    </source>
</reference>
<dbReference type="RefSeq" id="WP_209404872.1">
    <property type="nucleotide sequence ID" value="NZ_JAGIYQ010000005.1"/>
</dbReference>
<organism evidence="1 2">
    <name type="scientific">Gottfriedia endophytica</name>
    <dbReference type="NCBI Taxonomy" id="2820819"/>
    <lineage>
        <taxon>Bacteria</taxon>
        <taxon>Bacillati</taxon>
        <taxon>Bacillota</taxon>
        <taxon>Bacilli</taxon>
        <taxon>Bacillales</taxon>
        <taxon>Bacillaceae</taxon>
        <taxon>Gottfriedia</taxon>
    </lineage>
</organism>
<name>A0A940NMM5_9BACI</name>
<gene>
    <name evidence="1" type="ORF">J5Y03_09270</name>
</gene>
<dbReference type="AlphaFoldDB" id="A0A940NMM5"/>
<sequence>MRLFHRFDYTLEKKDTMKVIFERIEKILTEYRKQDAPNYFYFSDYRTEGRVSAVQRIVKKFPELSKFEIEIEEQIGDEKLKYKALSNLPLNYGDYTM</sequence>
<protein>
    <submittedName>
        <fullName evidence="1">Uncharacterized protein</fullName>
    </submittedName>
</protein>
<dbReference type="Proteomes" id="UP000682134">
    <property type="component" value="Unassembled WGS sequence"/>
</dbReference>
<proteinExistence type="predicted"/>
<evidence type="ECO:0000313" key="2">
    <source>
        <dbReference type="Proteomes" id="UP000682134"/>
    </source>
</evidence>
<evidence type="ECO:0000313" key="1">
    <source>
        <dbReference type="EMBL" id="MBP0725376.1"/>
    </source>
</evidence>
<comment type="caution">
    <text evidence="1">The sequence shown here is derived from an EMBL/GenBank/DDBJ whole genome shotgun (WGS) entry which is preliminary data.</text>
</comment>
<accession>A0A940NMM5</accession>
<keyword evidence="2" id="KW-1185">Reference proteome</keyword>